<keyword evidence="1" id="KW-0472">Membrane</keyword>
<sequence length="136" mass="14878">MNRVAAYLLDALFILLFATLGRMSHAEGLTFGGVLGVAWPFLVACAAGWVVAWRVRDWPVRMPGAPLMWLVTAVLGLALRVATGGGFAWSFALVTLVVLGFFLVGWRCAAEVVRFGANGLTRWSERNARENARARR</sequence>
<keyword evidence="1" id="KW-0812">Transmembrane</keyword>
<dbReference type="InterPro" id="IPR021414">
    <property type="entry name" value="DUF3054"/>
</dbReference>
<feature type="transmembrane region" description="Helical" evidence="1">
    <location>
        <begin position="88"/>
        <end position="106"/>
    </location>
</feature>
<feature type="transmembrane region" description="Helical" evidence="1">
    <location>
        <begin position="65"/>
        <end position="82"/>
    </location>
</feature>
<evidence type="ECO:0000313" key="3">
    <source>
        <dbReference type="Proteomes" id="UP000588586"/>
    </source>
</evidence>
<organism evidence="2 3">
    <name type="scientific">Knoellia koreensis</name>
    <dbReference type="NCBI Taxonomy" id="2730921"/>
    <lineage>
        <taxon>Bacteria</taxon>
        <taxon>Bacillati</taxon>
        <taxon>Actinomycetota</taxon>
        <taxon>Actinomycetes</taxon>
        <taxon>Micrococcales</taxon>
        <taxon>Intrasporangiaceae</taxon>
        <taxon>Knoellia</taxon>
    </lineage>
</organism>
<dbReference type="EMBL" id="JABEPQ010000001">
    <property type="protein sequence ID" value="NNM44932.1"/>
    <property type="molecule type" value="Genomic_DNA"/>
</dbReference>
<protein>
    <submittedName>
        <fullName evidence="2">DUF3054 domain-containing protein</fullName>
    </submittedName>
</protein>
<keyword evidence="1" id="KW-1133">Transmembrane helix</keyword>
<dbReference type="Proteomes" id="UP000588586">
    <property type="component" value="Unassembled WGS sequence"/>
</dbReference>
<proteinExistence type="predicted"/>
<comment type="caution">
    <text evidence="2">The sequence shown here is derived from an EMBL/GenBank/DDBJ whole genome shotgun (WGS) entry which is preliminary data.</text>
</comment>
<feature type="transmembrane region" description="Helical" evidence="1">
    <location>
        <begin position="36"/>
        <end position="53"/>
    </location>
</feature>
<gene>
    <name evidence="2" type="ORF">HJG52_02800</name>
</gene>
<name>A0A849HC88_9MICO</name>
<reference evidence="2 3" key="1">
    <citation type="submission" date="2020-04" db="EMBL/GenBank/DDBJ databases">
        <title>Knoellia sp. isolate from air conditioner.</title>
        <authorList>
            <person name="Chea S."/>
            <person name="Kim D.-U."/>
        </authorList>
    </citation>
    <scope>NUCLEOTIDE SEQUENCE [LARGE SCALE GENOMIC DNA]</scope>
    <source>
        <strain evidence="2 3">DB2414S</strain>
    </source>
</reference>
<dbReference type="Pfam" id="PF11255">
    <property type="entry name" value="DUF3054"/>
    <property type="match status" value="1"/>
</dbReference>
<dbReference type="AlphaFoldDB" id="A0A849HC88"/>
<accession>A0A849HC88</accession>
<dbReference type="RefSeq" id="WP_171242025.1">
    <property type="nucleotide sequence ID" value="NZ_JABEPQ010000001.1"/>
</dbReference>
<evidence type="ECO:0000313" key="2">
    <source>
        <dbReference type="EMBL" id="NNM44932.1"/>
    </source>
</evidence>
<keyword evidence="3" id="KW-1185">Reference proteome</keyword>
<evidence type="ECO:0000256" key="1">
    <source>
        <dbReference type="SAM" id="Phobius"/>
    </source>
</evidence>